<accession>A0AAV8W6S2</accession>
<evidence type="ECO:0000259" key="1">
    <source>
        <dbReference type="Pfam" id="PF10433"/>
    </source>
</evidence>
<reference evidence="2 3" key="1">
    <citation type="journal article" date="2023" name="Insect Mol. Biol.">
        <title>Genome sequencing provides insights into the evolution of gene families encoding plant cell wall-degrading enzymes in longhorned beetles.</title>
        <authorList>
            <person name="Shin N.R."/>
            <person name="Okamura Y."/>
            <person name="Kirsch R."/>
            <person name="Pauchet Y."/>
        </authorList>
    </citation>
    <scope>NUCLEOTIDE SEQUENCE [LARGE SCALE GENOMIC DNA]</scope>
    <source>
        <strain evidence="2">EAD_L_NR</strain>
    </source>
</reference>
<dbReference type="InterPro" id="IPR050358">
    <property type="entry name" value="RSE1/DDB1/CFT1"/>
</dbReference>
<proteinExistence type="predicted"/>
<dbReference type="PANTHER" id="PTHR10644">
    <property type="entry name" value="DNA REPAIR/RNA PROCESSING CPSF FAMILY"/>
    <property type="match status" value="1"/>
</dbReference>
<dbReference type="InterPro" id="IPR018846">
    <property type="entry name" value="Beta-prop_RSE1/DDB1/CPSF1_1st"/>
</dbReference>
<dbReference type="FunFam" id="2.130.10.10:FF:000118">
    <property type="entry name" value="Cleavage and polyadenylation specificity factor subunit 1"/>
    <property type="match status" value="1"/>
</dbReference>
<feature type="domain" description="RSE1/DDB1/CPSF1 first beta-propeller" evidence="1">
    <location>
        <begin position="14"/>
        <end position="406"/>
    </location>
</feature>
<dbReference type="EMBL" id="JANEYG010000007">
    <property type="protein sequence ID" value="KAJ8922194.1"/>
    <property type="molecule type" value="Genomic_DNA"/>
</dbReference>
<dbReference type="InterPro" id="IPR015943">
    <property type="entry name" value="WD40/YVTN_repeat-like_dom_sf"/>
</dbReference>
<dbReference type="Pfam" id="PF10433">
    <property type="entry name" value="Beta-prop_RSE1_1st"/>
    <property type="match status" value="1"/>
</dbReference>
<sequence length="424" mass="47578">MFSICKQHHPATGVEHAISCFFFNKVEKCLVTAGANILKVFRLIPDIDPKARSERYSEFYPPKSKLECMAQYQLFGNVMSIQSVSLANSQRDALLLAFSDAKLSVVEYDPENHDLRTISLHYFEEEDMKDGWTHHYHVPIVRADPENRCAVMTVFGRKLVVLPFRRESSIEDSDGDVKPMSGGIGGTKAPILSSYMILLKDFIDKIDNVIDIQFLYGYYEPTLLILYEPLKTFAGRVAVRTDTCAMAAISLNLQQKVHPVIWSVSNLPFDCVRAVPIKKPIGGTLIMSVNALIYLNQSIPPYGVSLNSIAESCSSFPLKAQDDIKITLDCVQVGFLEEDTLVLSLKGGELYVLTLLADSMRYVRSFHFEKAAASVLTTCICVCENNFLFLGSRLGNSLLLRFTESRNEVITLDDEEEPTAKRKK</sequence>
<name>A0AAV8W6S2_9CUCU</name>
<gene>
    <name evidence="2" type="ORF">NQ315_004131</name>
</gene>
<evidence type="ECO:0000313" key="2">
    <source>
        <dbReference type="EMBL" id="KAJ8922194.1"/>
    </source>
</evidence>
<organism evidence="2 3">
    <name type="scientific">Exocentrus adspersus</name>
    <dbReference type="NCBI Taxonomy" id="1586481"/>
    <lineage>
        <taxon>Eukaryota</taxon>
        <taxon>Metazoa</taxon>
        <taxon>Ecdysozoa</taxon>
        <taxon>Arthropoda</taxon>
        <taxon>Hexapoda</taxon>
        <taxon>Insecta</taxon>
        <taxon>Pterygota</taxon>
        <taxon>Neoptera</taxon>
        <taxon>Endopterygota</taxon>
        <taxon>Coleoptera</taxon>
        <taxon>Polyphaga</taxon>
        <taxon>Cucujiformia</taxon>
        <taxon>Chrysomeloidea</taxon>
        <taxon>Cerambycidae</taxon>
        <taxon>Lamiinae</taxon>
        <taxon>Acanthocinini</taxon>
        <taxon>Exocentrus</taxon>
    </lineage>
</organism>
<dbReference type="Gene3D" id="2.130.10.10">
    <property type="entry name" value="YVTN repeat-like/Quinoprotein amine dehydrogenase"/>
    <property type="match status" value="1"/>
</dbReference>
<comment type="caution">
    <text evidence="2">The sequence shown here is derived from an EMBL/GenBank/DDBJ whole genome shotgun (WGS) entry which is preliminary data.</text>
</comment>
<dbReference type="Proteomes" id="UP001159042">
    <property type="component" value="Unassembled WGS sequence"/>
</dbReference>
<protein>
    <recommendedName>
        <fullName evidence="1">RSE1/DDB1/CPSF1 first beta-propeller domain-containing protein</fullName>
    </recommendedName>
</protein>
<keyword evidence="3" id="KW-1185">Reference proteome</keyword>
<evidence type="ECO:0000313" key="3">
    <source>
        <dbReference type="Proteomes" id="UP001159042"/>
    </source>
</evidence>
<dbReference type="AlphaFoldDB" id="A0AAV8W6S2"/>